<dbReference type="EMBL" id="CAJNDS010000202">
    <property type="protein sequence ID" value="CAE7026965.1"/>
    <property type="molecule type" value="Genomic_DNA"/>
</dbReference>
<gene>
    <name evidence="2" type="primary">rbcL</name>
    <name evidence="2" type="ORF">SNAT2548_LOCUS3289</name>
</gene>
<name>A0A812I791_9DINO</name>
<comment type="caution">
    <text evidence="2">The sequence shown here is derived from an EMBL/GenBank/DDBJ whole genome shotgun (WGS) entry which is preliminary data.</text>
</comment>
<feature type="compositionally biased region" description="Basic residues" evidence="1">
    <location>
        <begin position="183"/>
        <end position="192"/>
    </location>
</feature>
<proteinExistence type="predicted"/>
<reference evidence="2" key="1">
    <citation type="submission" date="2021-02" db="EMBL/GenBank/DDBJ databases">
        <authorList>
            <person name="Dougan E. K."/>
            <person name="Rhodes N."/>
            <person name="Thang M."/>
            <person name="Chan C."/>
        </authorList>
    </citation>
    <scope>NUCLEOTIDE SEQUENCE</scope>
</reference>
<feature type="compositionally biased region" description="Acidic residues" evidence="1">
    <location>
        <begin position="207"/>
        <end position="216"/>
    </location>
</feature>
<dbReference type="AlphaFoldDB" id="A0A812I791"/>
<dbReference type="Proteomes" id="UP000604046">
    <property type="component" value="Unassembled WGS sequence"/>
</dbReference>
<evidence type="ECO:0000313" key="2">
    <source>
        <dbReference type="EMBL" id="CAE7026965.1"/>
    </source>
</evidence>
<evidence type="ECO:0000256" key="1">
    <source>
        <dbReference type="SAM" id="MobiDB-lite"/>
    </source>
</evidence>
<protein>
    <submittedName>
        <fullName evidence="2">RbcL protein</fullName>
    </submittedName>
</protein>
<organism evidence="2 3">
    <name type="scientific">Symbiodinium natans</name>
    <dbReference type="NCBI Taxonomy" id="878477"/>
    <lineage>
        <taxon>Eukaryota</taxon>
        <taxon>Sar</taxon>
        <taxon>Alveolata</taxon>
        <taxon>Dinophyceae</taxon>
        <taxon>Suessiales</taxon>
        <taxon>Symbiodiniaceae</taxon>
        <taxon>Symbiodinium</taxon>
    </lineage>
</organism>
<feature type="region of interest" description="Disordered" evidence="1">
    <location>
        <begin position="183"/>
        <end position="216"/>
    </location>
</feature>
<keyword evidence="3" id="KW-1185">Reference proteome</keyword>
<accession>A0A812I791</accession>
<sequence>MESNRRKLASSLGFSLRLSRRLKEQQVVDHLGSALYALTAEYSVRDDAVAPFLLPGSSEIRLYDAIMVSEQRTLPQSTQTEANIITEVQCRTLMDDVMSQVRVQFAQAEEMAKQQDALIQKLQSEVYHLEEALQSDKYCNPPPSSVPDKPVGWHSDRADTCCSFSSRETLPLELLREQHYQRRREAKLRRRAERQAQDEWRDRAMQPEDDAEGQDA</sequence>
<feature type="compositionally biased region" description="Basic and acidic residues" evidence="1">
    <location>
        <begin position="193"/>
        <end position="206"/>
    </location>
</feature>
<evidence type="ECO:0000313" key="3">
    <source>
        <dbReference type="Proteomes" id="UP000604046"/>
    </source>
</evidence>